<evidence type="ECO:0000313" key="3">
    <source>
        <dbReference type="Proteomes" id="UP000256877"/>
    </source>
</evidence>
<protein>
    <submittedName>
        <fullName evidence="2">Uncharacterized protein</fullName>
    </submittedName>
</protein>
<name>A0A371R6Y8_9CREN</name>
<proteinExistence type="predicted"/>
<evidence type="ECO:0000313" key="4">
    <source>
        <dbReference type="Proteomes" id="UP000257123"/>
    </source>
</evidence>
<dbReference type="RefSeq" id="WP_116421680.1">
    <property type="nucleotide sequence ID" value="NZ_NMUE01000038.1"/>
</dbReference>
<dbReference type="AlphaFoldDB" id="A0A371R6Y8"/>
<sequence length="187" mass="21410">MVRRAYVQGLIQRRVKYRFDLPQPMSIKQWLQNNFEELKRLLESDWNAEFCPASPPPDLGSLLINWRGGHLVADVSICAPISRPWSPPISLEIPVKRIDICVEPVAPVTEAVEHVKIYTPGVKLFGRVTLRKDYAVVKHKGLFFAVDMKYKADPRGGIVLQVPRYKCANYEAGAAMRRLKNLLETRR</sequence>
<dbReference type="OrthoDB" id="28217at2157"/>
<dbReference type="Proteomes" id="UP000257123">
    <property type="component" value="Unassembled WGS sequence"/>
</dbReference>
<evidence type="ECO:0000313" key="2">
    <source>
        <dbReference type="EMBL" id="RFB00298.1"/>
    </source>
</evidence>
<evidence type="ECO:0000313" key="1">
    <source>
        <dbReference type="EMBL" id="RFA94335.1"/>
    </source>
</evidence>
<gene>
    <name evidence="1" type="ORF">CGL51_10395</name>
    <name evidence="2" type="ORF">CGL52_01470</name>
</gene>
<reference evidence="3 4" key="1">
    <citation type="submission" date="2017-07" db="EMBL/GenBank/DDBJ databases">
        <title>Draft genome sequence of aerobic hyperthermophilic archaea, Pyrobaculum aerophilum YKB31 and YKB32.</title>
        <authorList>
            <person name="Mochizuki T."/>
            <person name="Berliner A.J."/>
            <person name="Yoshida-Takashima Y."/>
            <person name="Takaki Y."/>
            <person name="Nunoura T."/>
            <person name="Takai K."/>
        </authorList>
    </citation>
    <scope>NUCLEOTIDE SEQUENCE [LARGE SCALE GENOMIC DNA]</scope>
    <source>
        <strain evidence="1 4">YKB31</strain>
        <strain evidence="2 3">YKB32</strain>
    </source>
</reference>
<dbReference type="Proteomes" id="UP000256877">
    <property type="component" value="Unassembled WGS sequence"/>
</dbReference>
<dbReference type="EMBL" id="NMUF01000002">
    <property type="protein sequence ID" value="RFB00298.1"/>
    <property type="molecule type" value="Genomic_DNA"/>
</dbReference>
<accession>A0A371R6Y8</accession>
<organism evidence="2 3">
    <name type="scientific">Pyrobaculum aerophilum</name>
    <dbReference type="NCBI Taxonomy" id="13773"/>
    <lineage>
        <taxon>Archaea</taxon>
        <taxon>Thermoproteota</taxon>
        <taxon>Thermoprotei</taxon>
        <taxon>Thermoproteales</taxon>
        <taxon>Thermoproteaceae</taxon>
        <taxon>Pyrobaculum</taxon>
    </lineage>
</organism>
<dbReference type="EMBL" id="NMUE01000038">
    <property type="protein sequence ID" value="RFA94335.1"/>
    <property type="molecule type" value="Genomic_DNA"/>
</dbReference>
<comment type="caution">
    <text evidence="2">The sequence shown here is derived from an EMBL/GenBank/DDBJ whole genome shotgun (WGS) entry which is preliminary data.</text>
</comment>